<dbReference type="GO" id="GO:0008061">
    <property type="term" value="F:chitin binding"/>
    <property type="evidence" value="ECO:0007669"/>
    <property type="project" value="UniProtKB-KW"/>
</dbReference>
<reference evidence="9 10" key="1">
    <citation type="submission" date="2019-01" db="EMBL/GenBank/DDBJ databases">
        <title>A draft genome assembly of the solar-powered sea slug Elysia chlorotica.</title>
        <authorList>
            <person name="Cai H."/>
            <person name="Li Q."/>
            <person name="Fang X."/>
            <person name="Li J."/>
            <person name="Curtis N.E."/>
            <person name="Altenburger A."/>
            <person name="Shibata T."/>
            <person name="Feng M."/>
            <person name="Maeda T."/>
            <person name="Schwartz J.A."/>
            <person name="Shigenobu S."/>
            <person name="Lundholm N."/>
            <person name="Nishiyama T."/>
            <person name="Yang H."/>
            <person name="Hasebe M."/>
            <person name="Li S."/>
            <person name="Pierce S.K."/>
            <person name="Wang J."/>
        </authorList>
    </citation>
    <scope>NUCLEOTIDE SEQUENCE [LARGE SCALE GENOMIC DNA]</scope>
    <source>
        <strain evidence="9">EC2010</strain>
        <tissue evidence="9">Whole organism of an adult</tissue>
    </source>
</reference>
<keyword evidence="5" id="KW-0325">Glycoprotein</keyword>
<keyword evidence="7" id="KW-0472">Membrane</keyword>
<evidence type="ECO:0000256" key="7">
    <source>
        <dbReference type="SAM" id="Phobius"/>
    </source>
</evidence>
<feature type="transmembrane region" description="Helical" evidence="7">
    <location>
        <begin position="299"/>
        <end position="320"/>
    </location>
</feature>
<dbReference type="OrthoDB" id="6020543at2759"/>
<dbReference type="InterPro" id="IPR002557">
    <property type="entry name" value="Chitin-bd_dom"/>
</dbReference>
<sequence length="705" mass="77383">MARLEVIDEDLPGLYPSLNGVPGHHPNDSVHQRYSKSADDLRGVPSLFDRFNPGDEKYSPDRGSNPGRRGPKDNDKKDNSRKKKGKEEKRRFSEGTVPPYSKSGEFYDAYNASSSPAGFSSYPGGAPLPNISGSLPGPYGRRYSHGDVDVRSQASYNSKSSSKPKKPVGSTSGTSSVLDDVDSKNGGGSRSSASAKYSNVTINNNNKNNNTNQSKNNNDKNLNTNNENSPGKLPNKTNNKIKRSESNDDLVSSVLSASNRSGKQAATITLVTQGGNTTVLDIPGVPSTRARLRNLVSPITTFLIVVAMLAALSIAVYFAVEMKESQEEQIEILKAKLNMRVAQNSGTRDFSQLTSSELEQLKAAYCKQVDEFYKQSAMGQDYRGCEVVTLTNERIQFNVFFVDTPTAAKEEDTIVQVLARQATQTGVQGERILNINDIRLDVSDTSRTVELQTTFKDQDFYGADSRKEVQDNTPQRPPLPPTLAATASTLDSDGAIQQTILDICNSTNQVLPVAHPHSCSHYIQCEFNRSIVMPCAGGLVFDPDSIVCVKPRDDLPCREITPCKDLNGGYFAHPSNCRLYVICDQGKSRVMSCKEQVWDDESKNCLPRKRGTDCDKARRQFNRSIVMSCAGGLVFDPDSIVCVKPRDDLLCREITPCKDLNGGYFAHPSNCRLYVICDQGKSRVMSCKEQINILKAVLALTLLNV</sequence>
<feature type="compositionally biased region" description="Polar residues" evidence="6">
    <location>
        <begin position="249"/>
        <end position="258"/>
    </location>
</feature>
<dbReference type="SUPFAM" id="SSF82671">
    <property type="entry name" value="SEA domain"/>
    <property type="match status" value="1"/>
</dbReference>
<evidence type="ECO:0000256" key="3">
    <source>
        <dbReference type="ARBA" id="ARBA00022737"/>
    </source>
</evidence>
<evidence type="ECO:0000256" key="5">
    <source>
        <dbReference type="ARBA" id="ARBA00023180"/>
    </source>
</evidence>
<dbReference type="Gene3D" id="2.170.140.10">
    <property type="entry name" value="Chitin binding domain"/>
    <property type="match status" value="3"/>
</dbReference>
<dbReference type="GO" id="GO:0005576">
    <property type="term" value="C:extracellular region"/>
    <property type="evidence" value="ECO:0007669"/>
    <property type="project" value="InterPro"/>
</dbReference>
<keyword evidence="7" id="KW-0812">Transmembrane</keyword>
<gene>
    <name evidence="9" type="ORF">EGW08_003916</name>
</gene>
<keyword evidence="1" id="KW-0147">Chitin-binding</keyword>
<dbReference type="InterPro" id="IPR036508">
    <property type="entry name" value="Chitin-bd_dom_sf"/>
</dbReference>
<dbReference type="AlphaFoldDB" id="A0A433U3F6"/>
<dbReference type="Proteomes" id="UP000271974">
    <property type="component" value="Unassembled WGS sequence"/>
</dbReference>
<dbReference type="InterPro" id="IPR051940">
    <property type="entry name" value="Chitin_bind-dev_reg"/>
</dbReference>
<dbReference type="Gene3D" id="3.30.70.960">
    <property type="entry name" value="SEA domain"/>
    <property type="match status" value="1"/>
</dbReference>
<proteinExistence type="predicted"/>
<dbReference type="SUPFAM" id="SSF57625">
    <property type="entry name" value="Invertebrate chitin-binding proteins"/>
    <property type="match status" value="3"/>
</dbReference>
<evidence type="ECO:0000313" key="9">
    <source>
        <dbReference type="EMBL" id="RUS88345.1"/>
    </source>
</evidence>
<dbReference type="PROSITE" id="PS50940">
    <property type="entry name" value="CHIT_BIND_II"/>
    <property type="match status" value="3"/>
</dbReference>
<feature type="region of interest" description="Disordered" evidence="6">
    <location>
        <begin position="153"/>
        <end position="258"/>
    </location>
</feature>
<keyword evidence="2" id="KW-0732">Signal</keyword>
<evidence type="ECO:0000259" key="8">
    <source>
        <dbReference type="PROSITE" id="PS50940"/>
    </source>
</evidence>
<protein>
    <recommendedName>
        <fullName evidence="8">Chitin-binding type-2 domain-containing protein</fullName>
    </recommendedName>
</protein>
<feature type="domain" description="Chitin-binding type-2" evidence="8">
    <location>
        <begin position="654"/>
        <end position="687"/>
    </location>
</feature>
<evidence type="ECO:0000313" key="10">
    <source>
        <dbReference type="Proteomes" id="UP000271974"/>
    </source>
</evidence>
<feature type="domain" description="Chitin-binding type-2" evidence="8">
    <location>
        <begin position="560"/>
        <end position="616"/>
    </location>
</feature>
<feature type="region of interest" description="Disordered" evidence="6">
    <location>
        <begin position="1"/>
        <end position="120"/>
    </location>
</feature>
<evidence type="ECO:0000256" key="1">
    <source>
        <dbReference type="ARBA" id="ARBA00022669"/>
    </source>
</evidence>
<feature type="compositionally biased region" description="Low complexity" evidence="6">
    <location>
        <begin position="198"/>
        <end position="229"/>
    </location>
</feature>
<keyword evidence="3" id="KW-0677">Repeat</keyword>
<keyword evidence="4" id="KW-1015">Disulfide bond</keyword>
<dbReference type="Pfam" id="PF01390">
    <property type="entry name" value="SEA"/>
    <property type="match status" value="1"/>
</dbReference>
<comment type="caution">
    <text evidence="9">The sequence shown here is derived from an EMBL/GenBank/DDBJ whole genome shotgun (WGS) entry which is preliminary data.</text>
</comment>
<evidence type="ECO:0000256" key="2">
    <source>
        <dbReference type="ARBA" id="ARBA00022729"/>
    </source>
</evidence>
<dbReference type="SMART" id="SM00494">
    <property type="entry name" value="ChtBD2"/>
    <property type="match status" value="3"/>
</dbReference>
<evidence type="ECO:0000256" key="4">
    <source>
        <dbReference type="ARBA" id="ARBA00023157"/>
    </source>
</evidence>
<dbReference type="PANTHER" id="PTHR23301:SF0">
    <property type="entry name" value="CHITIN-BINDING TYPE-2 DOMAIN-CONTAINING PROTEIN-RELATED"/>
    <property type="match status" value="1"/>
</dbReference>
<dbReference type="EMBL" id="RQTK01000086">
    <property type="protein sequence ID" value="RUS88345.1"/>
    <property type="molecule type" value="Genomic_DNA"/>
</dbReference>
<evidence type="ECO:0000256" key="6">
    <source>
        <dbReference type="SAM" id="MobiDB-lite"/>
    </source>
</evidence>
<keyword evidence="7" id="KW-1133">Transmembrane helix</keyword>
<dbReference type="InterPro" id="IPR000082">
    <property type="entry name" value="SEA_dom"/>
</dbReference>
<keyword evidence="10" id="KW-1185">Reference proteome</keyword>
<organism evidence="9 10">
    <name type="scientific">Elysia chlorotica</name>
    <name type="common">Eastern emerald elysia</name>
    <name type="synonym">Sea slug</name>
    <dbReference type="NCBI Taxonomy" id="188477"/>
    <lineage>
        <taxon>Eukaryota</taxon>
        <taxon>Metazoa</taxon>
        <taxon>Spiralia</taxon>
        <taxon>Lophotrochozoa</taxon>
        <taxon>Mollusca</taxon>
        <taxon>Gastropoda</taxon>
        <taxon>Heterobranchia</taxon>
        <taxon>Euthyneura</taxon>
        <taxon>Panpulmonata</taxon>
        <taxon>Sacoglossa</taxon>
        <taxon>Placobranchoidea</taxon>
        <taxon>Plakobranchidae</taxon>
        <taxon>Elysia</taxon>
    </lineage>
</organism>
<name>A0A433U3F6_ELYCH</name>
<dbReference type="Pfam" id="PF01607">
    <property type="entry name" value="CBM_14"/>
    <property type="match status" value="3"/>
</dbReference>
<accession>A0A433U3F6</accession>
<feature type="compositionally biased region" description="Basic and acidic residues" evidence="6">
    <location>
        <begin position="25"/>
        <end position="42"/>
    </location>
</feature>
<feature type="domain" description="Chitin-binding type-2" evidence="8">
    <location>
        <begin position="501"/>
        <end position="559"/>
    </location>
</feature>
<dbReference type="InterPro" id="IPR036364">
    <property type="entry name" value="SEA_dom_sf"/>
</dbReference>
<dbReference type="PANTHER" id="PTHR23301">
    <property type="entry name" value="CHITIN BINDING PERITROPHIN-A"/>
    <property type="match status" value="1"/>
</dbReference>